<dbReference type="EMBL" id="KB469296">
    <property type="protein sequence ID" value="EPQ60961.1"/>
    <property type="molecule type" value="Genomic_DNA"/>
</dbReference>
<dbReference type="InterPro" id="IPR002087">
    <property type="entry name" value="Anti_prolifrtn"/>
</dbReference>
<comment type="similarity">
    <text evidence="1">Belongs to the BTG family.</text>
</comment>
<evidence type="ECO:0000256" key="1">
    <source>
        <dbReference type="ARBA" id="ARBA00007989"/>
    </source>
</evidence>
<evidence type="ECO:0000313" key="5">
    <source>
        <dbReference type="Proteomes" id="UP000030669"/>
    </source>
</evidence>
<dbReference type="eggNOG" id="ENOG502SER1">
    <property type="taxonomic scope" value="Eukaryota"/>
</dbReference>
<dbReference type="InterPro" id="IPR033332">
    <property type="entry name" value="BTG"/>
</dbReference>
<dbReference type="STRING" id="670483.S7QN28"/>
<dbReference type="KEGG" id="gtr:GLOTRDRAFT_109234"/>
<dbReference type="InterPro" id="IPR036054">
    <property type="entry name" value="BTG-like_sf"/>
</dbReference>
<reference evidence="4 5" key="1">
    <citation type="journal article" date="2012" name="Science">
        <title>The Paleozoic origin of enzymatic lignin decomposition reconstructed from 31 fungal genomes.</title>
        <authorList>
            <person name="Floudas D."/>
            <person name="Binder M."/>
            <person name="Riley R."/>
            <person name="Barry K."/>
            <person name="Blanchette R.A."/>
            <person name="Henrissat B."/>
            <person name="Martinez A.T."/>
            <person name="Otillar R."/>
            <person name="Spatafora J.W."/>
            <person name="Yadav J.S."/>
            <person name="Aerts A."/>
            <person name="Benoit I."/>
            <person name="Boyd A."/>
            <person name="Carlson A."/>
            <person name="Copeland A."/>
            <person name="Coutinho P.M."/>
            <person name="de Vries R.P."/>
            <person name="Ferreira P."/>
            <person name="Findley K."/>
            <person name="Foster B."/>
            <person name="Gaskell J."/>
            <person name="Glotzer D."/>
            <person name="Gorecki P."/>
            <person name="Heitman J."/>
            <person name="Hesse C."/>
            <person name="Hori C."/>
            <person name="Igarashi K."/>
            <person name="Jurgens J.A."/>
            <person name="Kallen N."/>
            <person name="Kersten P."/>
            <person name="Kohler A."/>
            <person name="Kuees U."/>
            <person name="Kumar T.K.A."/>
            <person name="Kuo A."/>
            <person name="LaButti K."/>
            <person name="Larrondo L.F."/>
            <person name="Lindquist E."/>
            <person name="Ling A."/>
            <person name="Lombard V."/>
            <person name="Lucas S."/>
            <person name="Lundell T."/>
            <person name="Martin R."/>
            <person name="McLaughlin D.J."/>
            <person name="Morgenstern I."/>
            <person name="Morin E."/>
            <person name="Murat C."/>
            <person name="Nagy L.G."/>
            <person name="Nolan M."/>
            <person name="Ohm R.A."/>
            <person name="Patyshakuliyeva A."/>
            <person name="Rokas A."/>
            <person name="Ruiz-Duenas F.J."/>
            <person name="Sabat G."/>
            <person name="Salamov A."/>
            <person name="Samejima M."/>
            <person name="Schmutz J."/>
            <person name="Slot J.C."/>
            <person name="St John F."/>
            <person name="Stenlid J."/>
            <person name="Sun H."/>
            <person name="Sun S."/>
            <person name="Syed K."/>
            <person name="Tsang A."/>
            <person name="Wiebenga A."/>
            <person name="Young D."/>
            <person name="Pisabarro A."/>
            <person name="Eastwood D.C."/>
            <person name="Martin F."/>
            <person name="Cullen D."/>
            <person name="Grigoriev I.V."/>
            <person name="Hibbett D.S."/>
        </authorList>
    </citation>
    <scope>NUCLEOTIDE SEQUENCE [LARGE SCALE GENOMIC DNA]</scope>
    <source>
        <strain evidence="4 5">ATCC 11539</strain>
    </source>
</reference>
<feature type="domain" description="Anti-proliferative protein" evidence="3">
    <location>
        <begin position="18"/>
        <end position="123"/>
    </location>
</feature>
<evidence type="ECO:0000313" key="4">
    <source>
        <dbReference type="EMBL" id="EPQ60961.1"/>
    </source>
</evidence>
<dbReference type="GO" id="GO:0005634">
    <property type="term" value="C:nucleus"/>
    <property type="evidence" value="ECO:0007669"/>
    <property type="project" value="TreeGrafter"/>
</dbReference>
<dbReference type="GO" id="GO:0005737">
    <property type="term" value="C:cytoplasm"/>
    <property type="evidence" value="ECO:0007669"/>
    <property type="project" value="TreeGrafter"/>
</dbReference>
<accession>S7QN28</accession>
<dbReference type="HOGENOM" id="CLU_047588_0_0_1"/>
<feature type="region of interest" description="Disordered" evidence="2">
    <location>
        <begin position="215"/>
        <end position="283"/>
    </location>
</feature>
<feature type="compositionally biased region" description="Basic and acidic residues" evidence="2">
    <location>
        <begin position="267"/>
        <end position="283"/>
    </location>
</feature>
<evidence type="ECO:0000256" key="2">
    <source>
        <dbReference type="SAM" id="MobiDB-lite"/>
    </source>
</evidence>
<dbReference type="GeneID" id="19299001"/>
<dbReference type="OMA" id="FIDPGCV"/>
<gene>
    <name evidence="4" type="ORF">GLOTRDRAFT_109234</name>
</gene>
<feature type="compositionally biased region" description="Low complexity" evidence="2">
    <location>
        <begin position="226"/>
        <end position="266"/>
    </location>
</feature>
<dbReference type="Gene3D" id="3.90.640.90">
    <property type="entry name" value="Anti-proliferative protein, N-terminal domain"/>
    <property type="match status" value="1"/>
</dbReference>
<keyword evidence="5" id="KW-1185">Reference proteome</keyword>
<dbReference type="SUPFAM" id="SSF160696">
    <property type="entry name" value="BTG domain-like"/>
    <property type="match status" value="1"/>
</dbReference>
<dbReference type="AlphaFoldDB" id="S7QN28"/>
<proteinExistence type="inferred from homology"/>
<dbReference type="Pfam" id="PF07742">
    <property type="entry name" value="BTG"/>
    <property type="match status" value="1"/>
</dbReference>
<feature type="region of interest" description="Disordered" evidence="2">
    <location>
        <begin position="321"/>
        <end position="343"/>
    </location>
</feature>
<organism evidence="4 5">
    <name type="scientific">Gloeophyllum trabeum (strain ATCC 11539 / FP-39264 / Madison 617)</name>
    <name type="common">Brown rot fungus</name>
    <dbReference type="NCBI Taxonomy" id="670483"/>
    <lineage>
        <taxon>Eukaryota</taxon>
        <taxon>Fungi</taxon>
        <taxon>Dikarya</taxon>
        <taxon>Basidiomycota</taxon>
        <taxon>Agaricomycotina</taxon>
        <taxon>Agaricomycetes</taxon>
        <taxon>Gloeophyllales</taxon>
        <taxon>Gloeophyllaceae</taxon>
        <taxon>Gloeophyllum</taxon>
    </lineage>
</organism>
<dbReference type="PANTHER" id="PTHR22978:SF22">
    <property type="entry name" value="BTG FAMILY PROTEIN"/>
    <property type="match status" value="1"/>
</dbReference>
<dbReference type="OrthoDB" id="19928at2759"/>
<dbReference type="RefSeq" id="XP_007861245.1">
    <property type="nucleotide sequence ID" value="XM_007863054.1"/>
</dbReference>
<dbReference type="PANTHER" id="PTHR22978">
    <property type="entry name" value="B-CELL TRANSLOCATION GENE"/>
    <property type="match status" value="1"/>
</dbReference>
<sequence>MAINVSAVPQSLSLSEAVTQAVHHITFSLNGRLPEETLRKLQFLLVSNLSTHFAPSWDPTDPTKGSGRRCLLFSQNCPPRLVHAACVAAGVAWQDWARALRHPDFELFVNPGCIFARYGEWGTPSFHVTTLWEPRLSEADIQSQIRSQATAKLAAATDARKVKEESPKTLAQQLLEEDQEQIGEEILALIAHEVREPTWLTPILDKFPVPSAPPKYLCPPRREDSVSPVSTHSRSSSSSDNSESSEFSFSSSGSSSSMTSVSSAGSMEKKSDAEKLMSRREKARQARVFIDKNKKEVTSYEGGRTTVLTGGVMLGGPAKPKVYQAPKPSRAAAPTSPACWRRL</sequence>
<name>S7QN28_GLOTA</name>
<dbReference type="Proteomes" id="UP000030669">
    <property type="component" value="Unassembled WGS sequence"/>
</dbReference>
<protein>
    <recommendedName>
        <fullName evidence="3">Anti-proliferative protein domain-containing protein</fullName>
    </recommendedName>
</protein>
<evidence type="ECO:0000259" key="3">
    <source>
        <dbReference type="Pfam" id="PF07742"/>
    </source>
</evidence>